<dbReference type="InterPro" id="IPR003033">
    <property type="entry name" value="SCP2_sterol-bd_dom"/>
</dbReference>
<evidence type="ECO:0000259" key="1">
    <source>
        <dbReference type="Pfam" id="PF02036"/>
    </source>
</evidence>
<name>A0AB38YJ51_9GAMM</name>
<dbReference type="PANTHER" id="PTHR10094:SF25">
    <property type="entry name" value="SCP2 STEROL-BINDING DOMAIN-CONTAINING PROTEIN 1"/>
    <property type="match status" value="1"/>
</dbReference>
<reference evidence="2" key="1">
    <citation type="submission" date="2022-07" db="EMBL/GenBank/DDBJ databases">
        <title>Complete genome sequence of Salinispirillum sp. LH10-3-1 capable of multiple carbohydrate inversion isolated from a soda lake.</title>
        <authorList>
            <person name="Liu J."/>
            <person name="Zhai Y."/>
            <person name="Zhang H."/>
            <person name="Yang H."/>
            <person name="Qu J."/>
            <person name="Li J."/>
        </authorList>
    </citation>
    <scope>NUCLEOTIDE SEQUENCE</scope>
    <source>
        <strain evidence="2">LH 10-3-1</strain>
    </source>
</reference>
<dbReference type="PANTHER" id="PTHR10094">
    <property type="entry name" value="STEROL CARRIER PROTEIN 2 SCP-2 FAMILY PROTEIN"/>
    <property type="match status" value="1"/>
</dbReference>
<proteinExistence type="predicted"/>
<dbReference type="Pfam" id="PF02036">
    <property type="entry name" value="SCP2"/>
    <property type="match status" value="1"/>
</dbReference>
<dbReference type="Gene3D" id="3.30.1050.10">
    <property type="entry name" value="SCP2 sterol-binding domain"/>
    <property type="match status" value="1"/>
</dbReference>
<dbReference type="GO" id="GO:0005829">
    <property type="term" value="C:cytosol"/>
    <property type="evidence" value="ECO:0007669"/>
    <property type="project" value="TreeGrafter"/>
</dbReference>
<dbReference type="RefSeq" id="WP_304996636.1">
    <property type="nucleotide sequence ID" value="NZ_CP101717.1"/>
</dbReference>
<sequence length="103" mass="11196">MTSMTDQFAAFQSRFNPSAAEDLEEVFQFDVDGKTFYIAVNDGTCDMAEGEHDDPSVTLSLSEDTMKDLMAGETNGMQAFMSGSLKVEGNMMLATKLGDLFGL</sequence>
<accession>A0AB38YJ51</accession>
<dbReference type="AlphaFoldDB" id="A0AB38YJ51"/>
<gene>
    <name evidence="2" type="ORF">NFC81_06075</name>
</gene>
<dbReference type="EMBL" id="CP101717">
    <property type="protein sequence ID" value="WLD59345.1"/>
    <property type="molecule type" value="Genomic_DNA"/>
</dbReference>
<evidence type="ECO:0000313" key="2">
    <source>
        <dbReference type="EMBL" id="WLD59345.1"/>
    </source>
</evidence>
<dbReference type="InterPro" id="IPR036527">
    <property type="entry name" value="SCP2_sterol-bd_dom_sf"/>
</dbReference>
<dbReference type="SUPFAM" id="SSF55718">
    <property type="entry name" value="SCP-like"/>
    <property type="match status" value="1"/>
</dbReference>
<feature type="domain" description="SCP2" evidence="1">
    <location>
        <begin position="17"/>
        <end position="101"/>
    </location>
</feature>
<organism evidence="2">
    <name type="scientific">Salinispirillum sp. LH 10-3-1</name>
    <dbReference type="NCBI Taxonomy" id="2952525"/>
    <lineage>
        <taxon>Bacteria</taxon>
        <taxon>Pseudomonadati</taxon>
        <taxon>Pseudomonadota</taxon>
        <taxon>Gammaproteobacteria</taxon>
        <taxon>Oceanospirillales</taxon>
        <taxon>Saccharospirillaceae</taxon>
        <taxon>Salinispirillum</taxon>
    </lineage>
</organism>
<protein>
    <submittedName>
        <fullName evidence="2">SCP2 sterol-binding domain-containing protein</fullName>
    </submittedName>
</protein>